<dbReference type="Pfam" id="PF00520">
    <property type="entry name" value="Ion_trans"/>
    <property type="match status" value="1"/>
</dbReference>
<evidence type="ECO:0000256" key="7">
    <source>
        <dbReference type="ARBA" id="ARBA00023136"/>
    </source>
</evidence>
<evidence type="ECO:0000256" key="5">
    <source>
        <dbReference type="ARBA" id="ARBA00022989"/>
    </source>
</evidence>
<keyword evidence="3 9" id="KW-0812">Transmembrane</keyword>
<dbReference type="SUPFAM" id="SSF51206">
    <property type="entry name" value="cAMP-binding domain-like"/>
    <property type="match status" value="1"/>
</dbReference>
<evidence type="ECO:0000256" key="6">
    <source>
        <dbReference type="ARBA" id="ARBA00023065"/>
    </source>
</evidence>
<feature type="compositionally biased region" description="Polar residues" evidence="8">
    <location>
        <begin position="1113"/>
        <end position="1133"/>
    </location>
</feature>
<proteinExistence type="predicted"/>
<feature type="transmembrane region" description="Helical" evidence="9">
    <location>
        <begin position="239"/>
        <end position="260"/>
    </location>
</feature>
<feature type="domain" description="WW" evidence="11">
    <location>
        <begin position="1142"/>
        <end position="1176"/>
    </location>
</feature>
<feature type="domain" description="WW" evidence="11">
    <location>
        <begin position="1073"/>
        <end position="1107"/>
    </location>
</feature>
<dbReference type="EMBL" id="HBFX01061784">
    <property type="protein sequence ID" value="CAD8986261.1"/>
    <property type="molecule type" value="Transcribed_RNA"/>
</dbReference>
<feature type="domain" description="C2" evidence="10">
    <location>
        <begin position="785"/>
        <end position="907"/>
    </location>
</feature>
<feature type="region of interest" description="Disordered" evidence="8">
    <location>
        <begin position="1112"/>
        <end position="1137"/>
    </location>
</feature>
<dbReference type="SMART" id="SM00698">
    <property type="entry name" value="MORN"/>
    <property type="match status" value="3"/>
</dbReference>
<evidence type="ECO:0000259" key="12">
    <source>
        <dbReference type="PROSITE" id="PS50042"/>
    </source>
</evidence>
<dbReference type="PANTHER" id="PTHR10217:SF435">
    <property type="entry name" value="POTASSIUM VOLTAGE-GATED CHANNEL PROTEIN EAG"/>
    <property type="match status" value="1"/>
</dbReference>
<dbReference type="PROSITE" id="PS01159">
    <property type="entry name" value="WW_DOMAIN_1"/>
    <property type="match status" value="1"/>
</dbReference>
<dbReference type="PANTHER" id="PTHR10217">
    <property type="entry name" value="VOLTAGE AND LIGAND GATED POTASSIUM CHANNEL"/>
    <property type="match status" value="1"/>
</dbReference>
<dbReference type="GO" id="GO:0042391">
    <property type="term" value="P:regulation of membrane potential"/>
    <property type="evidence" value="ECO:0007669"/>
    <property type="project" value="TreeGrafter"/>
</dbReference>
<evidence type="ECO:0000259" key="11">
    <source>
        <dbReference type="PROSITE" id="PS50020"/>
    </source>
</evidence>
<dbReference type="Gene3D" id="1.10.287.70">
    <property type="match status" value="1"/>
</dbReference>
<evidence type="ECO:0000256" key="1">
    <source>
        <dbReference type="ARBA" id="ARBA00004141"/>
    </source>
</evidence>
<dbReference type="SUPFAM" id="SSF51045">
    <property type="entry name" value="WW domain"/>
    <property type="match status" value="2"/>
</dbReference>
<feature type="region of interest" description="Disordered" evidence="8">
    <location>
        <begin position="1208"/>
        <end position="1248"/>
    </location>
</feature>
<dbReference type="SMART" id="SM00456">
    <property type="entry name" value="WW"/>
    <property type="match status" value="2"/>
</dbReference>
<keyword evidence="2" id="KW-0813">Transport</keyword>
<keyword evidence="5 9" id="KW-1133">Transmembrane helix</keyword>
<dbReference type="Pfam" id="PF00027">
    <property type="entry name" value="cNMP_binding"/>
    <property type="match status" value="1"/>
</dbReference>
<organism evidence="13">
    <name type="scientific">Hemiselmis andersenii</name>
    <name type="common">Cryptophyte alga</name>
    <dbReference type="NCBI Taxonomy" id="464988"/>
    <lineage>
        <taxon>Eukaryota</taxon>
        <taxon>Cryptophyceae</taxon>
        <taxon>Cryptomonadales</taxon>
        <taxon>Hemiselmidaceae</taxon>
        <taxon>Hemiselmis</taxon>
    </lineage>
</organism>
<feature type="region of interest" description="Disordered" evidence="8">
    <location>
        <begin position="1484"/>
        <end position="1506"/>
    </location>
</feature>
<dbReference type="InterPro" id="IPR035892">
    <property type="entry name" value="C2_domain_sf"/>
</dbReference>
<evidence type="ECO:0000256" key="4">
    <source>
        <dbReference type="ARBA" id="ARBA00022737"/>
    </source>
</evidence>
<keyword evidence="6" id="KW-0406">Ion transport</keyword>
<evidence type="ECO:0000256" key="8">
    <source>
        <dbReference type="SAM" id="MobiDB-lite"/>
    </source>
</evidence>
<accession>A0A7S1HNC5</accession>
<dbReference type="SMART" id="SM00100">
    <property type="entry name" value="cNMP"/>
    <property type="match status" value="1"/>
</dbReference>
<dbReference type="Pfam" id="PF00168">
    <property type="entry name" value="C2"/>
    <property type="match status" value="1"/>
</dbReference>
<reference evidence="13" key="1">
    <citation type="submission" date="2021-01" db="EMBL/GenBank/DDBJ databases">
        <authorList>
            <person name="Corre E."/>
            <person name="Pelletier E."/>
            <person name="Niang G."/>
            <person name="Scheremetjew M."/>
            <person name="Finn R."/>
            <person name="Kale V."/>
            <person name="Holt S."/>
            <person name="Cochrane G."/>
            <person name="Meng A."/>
            <person name="Brown T."/>
            <person name="Cohen L."/>
        </authorList>
    </citation>
    <scope>NUCLEOTIDE SEQUENCE</scope>
    <source>
        <strain evidence="13">CCMP644</strain>
    </source>
</reference>
<dbReference type="InterPro" id="IPR018490">
    <property type="entry name" value="cNMP-bd_dom_sf"/>
</dbReference>
<protein>
    <submittedName>
        <fullName evidence="13">Uncharacterized protein</fullName>
    </submittedName>
</protein>
<dbReference type="Gene3D" id="2.60.40.150">
    <property type="entry name" value="C2 domain"/>
    <property type="match status" value="1"/>
</dbReference>
<dbReference type="InterPro" id="IPR050818">
    <property type="entry name" value="KCNH_animal-type"/>
</dbReference>
<dbReference type="InterPro" id="IPR001202">
    <property type="entry name" value="WW_dom"/>
</dbReference>
<dbReference type="SUPFAM" id="SSF81324">
    <property type="entry name" value="Voltage-gated potassium channels"/>
    <property type="match status" value="1"/>
</dbReference>
<keyword evidence="7 9" id="KW-0472">Membrane</keyword>
<dbReference type="PROSITE" id="PS50020">
    <property type="entry name" value="WW_DOMAIN_2"/>
    <property type="match status" value="2"/>
</dbReference>
<evidence type="ECO:0000259" key="10">
    <source>
        <dbReference type="PROSITE" id="PS50004"/>
    </source>
</evidence>
<feature type="transmembrane region" description="Helical" evidence="9">
    <location>
        <begin position="444"/>
        <end position="463"/>
    </location>
</feature>
<dbReference type="InterPro" id="IPR000008">
    <property type="entry name" value="C2_dom"/>
</dbReference>
<gene>
    <name evidence="13" type="ORF">HAND00432_LOCUS37274</name>
</gene>
<dbReference type="CDD" id="cd00030">
    <property type="entry name" value="C2"/>
    <property type="match status" value="1"/>
</dbReference>
<feature type="transmembrane region" description="Helical" evidence="9">
    <location>
        <begin position="143"/>
        <end position="162"/>
    </location>
</feature>
<dbReference type="Gene3D" id="2.60.120.10">
    <property type="entry name" value="Jelly Rolls"/>
    <property type="match status" value="1"/>
</dbReference>
<dbReference type="InterPro" id="IPR005821">
    <property type="entry name" value="Ion_trans_dom"/>
</dbReference>
<dbReference type="Gene3D" id="2.20.70.10">
    <property type="match status" value="2"/>
</dbReference>
<dbReference type="InterPro" id="IPR036020">
    <property type="entry name" value="WW_dom_sf"/>
</dbReference>
<name>A0A7S1HNC5_HEMAN</name>
<dbReference type="InterPro" id="IPR014710">
    <property type="entry name" value="RmlC-like_jellyroll"/>
</dbReference>
<sequence>MLKQTRRRSSVYDLNDKYLVKEDVDEHVALSNWPQLSRKRKGGDGWFRKWYNAAQLQVTKLDQPGKSSKVLDFNGQVTGIWRYYASWFTRSKAAKGVQTGLRRPSLESYLGTQEERAEIRSSHNTEMPTFPPYVLNPRSFSRLCWDLTITACIGLTTFNVSFRMAFEMTMFKQRVANGEKGWAYFDTDLMYFEYAMDFLFFVNFLMQARTAYFRKQRLTNDYEIVTEPSKILTHWMRTWFIFDFVCGMPWEGIMNLYFFIAWDGMNPSEVYANENLAPPSWSRVPRMLMVVKVPMFLKNTRVSGMDKYVANLREQAALHSGLVRIIKFLGIFYISMHLIACVLFYCGSDHELFLVNRVQNTEPSVYSAMSDEELRQGKSWITEVKIVIATCEALADGTESCTSGRSTVLEAPISRQYLMSLYWVATTMTQCGYGDLTPYTQYEVASLLFGMVIGASMFSYIVGNASQLIDELQGRSALVNEELDSISRFMVEAGISKDLRSKCLLFFEKHLMSPMLLMPPVTEGLPQELISEIKLRIFKRALYRPDSEKPGVFRFNPLLEGLRRETLAKLLFKMKIQETVPLEVLWVEGDPPPGIVIVWSGTLEVVDSEGAVVTTLFPGNFVGENLLVPGEECSPFTVRTKGWCDILMLSAEVIAEALNASEEDAYWMACVSQARWSRFLACFRASKSLKSVIVADKGAFENKLTSEAVLRAVTHKDIGDPSREAEVQAGTATDMTKDEQRRHHWKQALTNGGLHLGESNGEKLLGVASKRFEQGWAVDWSHDFVDDDVAVNNEAQARHEAAYPKARLTVFVKAANDIKSTRVRLIESFNPFCRIVVNGRAFETACQPDQISPSWQETHVFKFDSNLAHDTPMQAYVLDRTGTGTALVGMTEGLINVNAPGKWQQFFLPLYDESHNLCGNLSLKYQFEPVNTVADPVVKATAADLLRDLLSFDPGAKAKARLMEVLTRVNGRLSEIERKCDLDRAEVSRLIAENVMALDSIHTLGVGDSLRAKLLDVARLIPAWQSPEPGHFSKSISRDLSESVKAKLLFSAIPVLANAGSPTHGQSSSIDPSADPSLWKVFTSRSTGKPFWFNKFTKETRWTDPALDVTAALASSSHSTDESQQTPEKPTTQHGGGTFALVDIPPGWVQRLSQRKNLVYFQNIATGATSWSAPCVSTTPGVKPTFAAPTTPRPHGKGGKGYSAAAAGKAANGKQSVRGKEGRGGFSVRTIPSRVPCRPEGEVSEVEGGQVTLTPGLAGKAGEAAARVRLSQSHPTVSGEVRRYIKKDMGDGGNMQFVPHLSGGTPASRDEVVGWFRYRVGDARVEYVGRMSAWRRHGYGILKLQDGVTYCGEWEDDEPHGYGIEVYTDGGVYKGQFQRDKRHGFGALVCGDVSYCGGWADGMRHGSGIEVFLTSGEAVECLVYVERGEVTLRSKICEANQTEYEMLQDMASRMMAKVDSAAAHAQKTIDDIDALEEEFDELFPPAGKNQEEDEQYKAHPYQHKHL</sequence>
<dbReference type="GO" id="GO:0005249">
    <property type="term" value="F:voltage-gated potassium channel activity"/>
    <property type="evidence" value="ECO:0007669"/>
    <property type="project" value="TreeGrafter"/>
</dbReference>
<evidence type="ECO:0000313" key="13">
    <source>
        <dbReference type="EMBL" id="CAD8986261.1"/>
    </source>
</evidence>
<dbReference type="PROSITE" id="PS50042">
    <property type="entry name" value="CNMP_BINDING_3"/>
    <property type="match status" value="1"/>
</dbReference>
<dbReference type="CDD" id="cd00201">
    <property type="entry name" value="WW"/>
    <property type="match status" value="1"/>
</dbReference>
<dbReference type="SUPFAM" id="SSF49562">
    <property type="entry name" value="C2 domain (Calcium/lipid-binding domain, CaLB)"/>
    <property type="match status" value="1"/>
</dbReference>
<dbReference type="PROSITE" id="PS50004">
    <property type="entry name" value="C2"/>
    <property type="match status" value="1"/>
</dbReference>
<dbReference type="InterPro" id="IPR003409">
    <property type="entry name" value="MORN"/>
</dbReference>
<dbReference type="InterPro" id="IPR000595">
    <property type="entry name" value="cNMP-bd_dom"/>
</dbReference>
<dbReference type="Pfam" id="PF02493">
    <property type="entry name" value="MORN"/>
    <property type="match status" value="3"/>
</dbReference>
<evidence type="ECO:0000256" key="9">
    <source>
        <dbReference type="SAM" id="Phobius"/>
    </source>
</evidence>
<evidence type="ECO:0000256" key="2">
    <source>
        <dbReference type="ARBA" id="ARBA00022448"/>
    </source>
</evidence>
<feature type="transmembrane region" description="Helical" evidence="9">
    <location>
        <begin position="189"/>
        <end position="206"/>
    </location>
</feature>
<dbReference type="GO" id="GO:0005886">
    <property type="term" value="C:plasma membrane"/>
    <property type="evidence" value="ECO:0007669"/>
    <property type="project" value="TreeGrafter"/>
</dbReference>
<evidence type="ECO:0000256" key="3">
    <source>
        <dbReference type="ARBA" id="ARBA00022692"/>
    </source>
</evidence>
<dbReference type="Gene3D" id="2.20.110.10">
    <property type="entry name" value="Histone H3 K4-specific methyltransferase SET7/9 N-terminal domain"/>
    <property type="match status" value="1"/>
</dbReference>
<feature type="transmembrane region" description="Helical" evidence="9">
    <location>
        <begin position="325"/>
        <end position="347"/>
    </location>
</feature>
<dbReference type="CDD" id="cd00038">
    <property type="entry name" value="CAP_ED"/>
    <property type="match status" value="1"/>
</dbReference>
<comment type="subcellular location">
    <subcellularLocation>
        <location evidence="1">Membrane</location>
        <topology evidence="1">Multi-pass membrane protein</topology>
    </subcellularLocation>
</comment>
<dbReference type="SUPFAM" id="SSF82185">
    <property type="entry name" value="Histone H3 K4-specific methyltransferase SET7/9 N-terminal domain"/>
    <property type="match status" value="1"/>
</dbReference>
<keyword evidence="4" id="KW-0677">Repeat</keyword>
<feature type="domain" description="Cyclic nucleotide-binding" evidence="12">
    <location>
        <begin position="558"/>
        <end position="658"/>
    </location>
</feature>